<dbReference type="OrthoDB" id="6484979at2759"/>
<evidence type="ECO:0000313" key="3">
    <source>
        <dbReference type="Proteomes" id="UP000410492"/>
    </source>
</evidence>
<name>A0A653CB48_CALMS</name>
<protein>
    <submittedName>
        <fullName evidence="2">Uncharacterized protein</fullName>
    </submittedName>
</protein>
<dbReference type="AlphaFoldDB" id="A0A653CB48"/>
<evidence type="ECO:0000256" key="1">
    <source>
        <dbReference type="SAM" id="MobiDB-lite"/>
    </source>
</evidence>
<sequence length="242" mass="25517">PQLYLNGASLKAECPELLSEVLNSVRLTLVSDRVVSKECRLWLLLALDVASNRFGLQPSEIQKFYQEQLGDGAMADFQSTPTALSVQTPPDNKQLDGYQSAVNVLQISSPPPQPQDGATSPPHQPHQQSLPASAPEVNNVSQSSGFVSDSSTSSNRTTPSTGSKCGRPILGIGARLKNKAVNHTTASDPNWKEPGAPGGGGGGWGNGGGKKGGRTDNKRAPKGGNVGGKGWEHDDRFETDYS</sequence>
<feature type="region of interest" description="Disordered" evidence="1">
    <location>
        <begin position="106"/>
        <end position="169"/>
    </location>
</feature>
<gene>
    <name evidence="2" type="ORF">CALMAC_LOCUS7688</name>
</gene>
<proteinExistence type="predicted"/>
<keyword evidence="3" id="KW-1185">Reference proteome</keyword>
<reference evidence="2 3" key="1">
    <citation type="submission" date="2019-01" db="EMBL/GenBank/DDBJ databases">
        <authorList>
            <person name="Sayadi A."/>
        </authorList>
    </citation>
    <scope>NUCLEOTIDE SEQUENCE [LARGE SCALE GENOMIC DNA]</scope>
</reference>
<organism evidence="2 3">
    <name type="scientific">Callosobruchus maculatus</name>
    <name type="common">Southern cowpea weevil</name>
    <name type="synonym">Pulse bruchid</name>
    <dbReference type="NCBI Taxonomy" id="64391"/>
    <lineage>
        <taxon>Eukaryota</taxon>
        <taxon>Metazoa</taxon>
        <taxon>Ecdysozoa</taxon>
        <taxon>Arthropoda</taxon>
        <taxon>Hexapoda</taxon>
        <taxon>Insecta</taxon>
        <taxon>Pterygota</taxon>
        <taxon>Neoptera</taxon>
        <taxon>Endopterygota</taxon>
        <taxon>Coleoptera</taxon>
        <taxon>Polyphaga</taxon>
        <taxon>Cucujiformia</taxon>
        <taxon>Chrysomeloidea</taxon>
        <taxon>Chrysomelidae</taxon>
        <taxon>Bruchinae</taxon>
        <taxon>Bruchini</taxon>
        <taxon>Callosobruchus</taxon>
    </lineage>
</organism>
<feature type="compositionally biased region" description="Basic and acidic residues" evidence="1">
    <location>
        <begin position="230"/>
        <end position="242"/>
    </location>
</feature>
<accession>A0A653CB48</accession>
<feature type="non-terminal residue" evidence="2">
    <location>
        <position position="1"/>
    </location>
</feature>
<feature type="compositionally biased region" description="Low complexity" evidence="1">
    <location>
        <begin position="141"/>
        <end position="163"/>
    </location>
</feature>
<dbReference type="EMBL" id="CAACVG010007381">
    <property type="protein sequence ID" value="VEN45135.1"/>
    <property type="molecule type" value="Genomic_DNA"/>
</dbReference>
<evidence type="ECO:0000313" key="2">
    <source>
        <dbReference type="EMBL" id="VEN45135.1"/>
    </source>
</evidence>
<dbReference type="Proteomes" id="UP000410492">
    <property type="component" value="Unassembled WGS sequence"/>
</dbReference>
<feature type="compositionally biased region" description="Gly residues" evidence="1">
    <location>
        <begin position="196"/>
        <end position="210"/>
    </location>
</feature>
<feature type="region of interest" description="Disordered" evidence="1">
    <location>
        <begin position="182"/>
        <end position="242"/>
    </location>
</feature>